<keyword evidence="5" id="KW-1185">Reference proteome</keyword>
<dbReference type="Pfam" id="PF14496">
    <property type="entry name" value="NEL"/>
    <property type="match status" value="1"/>
</dbReference>
<dbReference type="InterPro" id="IPR029487">
    <property type="entry name" value="NEL_dom"/>
</dbReference>
<accession>A0ABX7ZG38</accession>
<feature type="region of interest" description="Disordered" evidence="2">
    <location>
        <begin position="1"/>
        <end position="62"/>
    </location>
</feature>
<dbReference type="Gene3D" id="1.20.58.360">
    <property type="entry name" value="Shigella T3SS effector IpaH defines"/>
    <property type="match status" value="1"/>
</dbReference>
<keyword evidence="1" id="KW-1035">Host cytoplasm</keyword>
<protein>
    <submittedName>
        <fullName evidence="4">Type III effector protein</fullName>
    </submittedName>
</protein>
<dbReference type="RefSeq" id="WP_211903567.1">
    <property type="nucleotide sequence ID" value="NZ_CP046729.1"/>
</dbReference>
<evidence type="ECO:0000259" key="3">
    <source>
        <dbReference type="PROSITE" id="PS52053"/>
    </source>
</evidence>
<keyword evidence="1" id="KW-0964">Secreted</keyword>
<evidence type="ECO:0000256" key="2">
    <source>
        <dbReference type="SAM" id="MobiDB-lite"/>
    </source>
</evidence>
<comment type="similarity">
    <text evidence="1">Belongs to the LRR-containing bacterial E3 ligase family.</text>
</comment>
<dbReference type="PROSITE" id="PS52053">
    <property type="entry name" value="NEL"/>
    <property type="match status" value="1"/>
</dbReference>
<proteinExistence type="inferred from homology"/>
<feature type="compositionally biased region" description="Low complexity" evidence="2">
    <location>
        <begin position="20"/>
        <end position="43"/>
    </location>
</feature>
<comment type="PTM">
    <text evidence="1">Ubiquitinated in the presence of host E1 ubiquitin-activating enzyme, E2 ubiquitin-conjugating enzyme and ubiquitin.</text>
</comment>
<keyword evidence="1" id="KW-0808">Transferase</keyword>
<name>A0ABX7ZG38_9RALS</name>
<dbReference type="Proteomes" id="UP000677898">
    <property type="component" value="Chromosome"/>
</dbReference>
<dbReference type="EMBL" id="CP046729">
    <property type="protein sequence ID" value="QUP54014.1"/>
    <property type="molecule type" value="Genomic_DNA"/>
</dbReference>
<organism evidence="4 5">
    <name type="scientific">Ralstonia syzygii</name>
    <dbReference type="NCBI Taxonomy" id="28097"/>
    <lineage>
        <taxon>Bacteria</taxon>
        <taxon>Pseudomonadati</taxon>
        <taxon>Pseudomonadota</taxon>
        <taxon>Betaproteobacteria</taxon>
        <taxon>Burkholderiales</taxon>
        <taxon>Burkholderiaceae</taxon>
        <taxon>Ralstonia</taxon>
        <taxon>Ralstonia solanacearum species complex</taxon>
    </lineage>
</organism>
<evidence type="ECO:0000313" key="4">
    <source>
        <dbReference type="EMBL" id="QUP54014.1"/>
    </source>
</evidence>
<feature type="domain" description="NEL" evidence="3">
    <location>
        <begin position="370"/>
        <end position="685"/>
    </location>
</feature>
<keyword evidence="1" id="KW-0833">Ubl conjugation pathway</keyword>
<keyword evidence="1" id="KW-0832">Ubl conjugation</keyword>
<feature type="active site" description="Glycyl thioester intermediate" evidence="1">
    <location>
        <position position="456"/>
    </location>
</feature>
<evidence type="ECO:0000313" key="5">
    <source>
        <dbReference type="Proteomes" id="UP000677898"/>
    </source>
</evidence>
<gene>
    <name evidence="4" type="ORF">GO998_09770</name>
</gene>
<reference evidence="4 5" key="1">
    <citation type="journal article" date="2021" name="Phytopathology">
        <title>Complete genome sequence of Ralstonia syzygii subsp. indonesiensis strain LLRS-1, isolated from wilted tobacco in China.</title>
        <authorList>
            <person name="Lu C.H."/>
            <person name="Li J.Y."/>
            <person name="Mi M.G."/>
            <person name="Lin Z.L."/>
            <person name="Jiang N."/>
            <person name="Gai X."/>
            <person name="Ma J.H."/>
            <person name="Lei L.P."/>
            <person name="Xia Z.Y."/>
        </authorList>
    </citation>
    <scope>NUCLEOTIDE SEQUENCE [LARGE SCALE GENOMIC DNA]</scope>
    <source>
        <strain evidence="4 5">LLRS-1</strain>
    </source>
</reference>
<evidence type="ECO:0000256" key="1">
    <source>
        <dbReference type="PROSITE-ProRule" id="PRU01398"/>
    </source>
</evidence>
<sequence length="685" mass="75584">MPPRVPPSTLGRSLHVTGEASTSTSATATRPASSAAPAAGRSRNGLLAELPPRRPDNTPSVSAARVRVDGGAWDVRSAIGAMAALSSERETRLFKKSASKQYLYAKGLTAERRGQLELALERQFRNPAASVEARDSALTMWLSVQQARLRTHTAGHRDYHNGEQFETAVWSVPIPLMALAYRTQRRRYYSSPLRPEYRAAFNNFMRVIGDGSLGQEVRQTVAQRLEYHWHSEETIARHEREQLQQHGVMGLAEQRYRVGADFEHARLNAMERQYVIRREGRGVPSALHVQALQTELPRAEQGSPRHQWLTRQLREADGGVRQGGAAAASAGPSFSVQTVLNAHIEAANSAAAAARLRAGTAEDVGRQRQPLGAELKGWLKLAGAKSLPDAKAFDNEAYADAFARLLHRRRPWSLLPFVARWDPVVVDGAKVIHAIAKDAALRKDVFAAADTALGSCGDNVAEGFSNIVTMVDSHQLVERVCAGEMDQPKLESWVRQRYRLDSLVTEVNRLVERSRNREGRDATMIDLQLAAEPVETLLHAKVALKKELDLPKNIPSRMQYRRVSALKKGDLGALAETVRTKEANPVDLARYLLSNDAWRTAMQALHSAAFTELQNRFAPEKNALAKEVPPQPTDAEELEFLEERIAYAERTQAFTKKVRAAEDTLLLSLAGRNALVPAVVGVGPS</sequence>